<dbReference type="Pfam" id="PF02913">
    <property type="entry name" value="FAD-oxidase_C"/>
    <property type="match status" value="1"/>
</dbReference>
<dbReference type="GO" id="GO:0008610">
    <property type="term" value="P:lipid biosynthetic process"/>
    <property type="evidence" value="ECO:0007669"/>
    <property type="project" value="InterPro"/>
</dbReference>
<dbReference type="InterPro" id="IPR016169">
    <property type="entry name" value="FAD-bd_PCMH_sub2"/>
</dbReference>
<dbReference type="AlphaFoldDB" id="A0A1K9ZES1"/>
<sequence>MKRWNGWGDEANKLDLPSTADAFLLSKVGATTPLIDAQLEEVMKQVPASRLPKHPLFNLDSEVRIRHARGQSLPDWLAMRSGDFEYFPDGVAFPENSDDLVEILHFCQQHNILVIPYGGGTSVAGHINPFASEHAILTVDMGRMNRLIALDTESQLATFGAGTPGPQVEAQLRAQGYTLGHFPQSFELSTIGGWVVTRSSGQQSLRYGRIEELFAGGEVITPVGRLNIPTFPASAAGPDIKALLMGSEGRIGILSEVKVRVRKLAAQENFYVTFFPSWQQAKEAAKTLVQSDIQLSMLRLSNAIETETQLALAGHEKQIALLEKALVAFGVKEGKCMMTFGLTGTKFQCRSALKQLKKITKAYQGLYTGSFMGNKWAEKRFTMPYFREALWQKGYVVDTLETATDWHNVDNLLTKIETNLRTVLNQDPTAGSPQMHVFTHLSHFYQQGSSIYTTYIFKAGDNYQQTLAQWAKLKHTTSEIIVNNQGTISHQHGVGKDHQPYLTTEKGELTLKAIQSLCDTFDPQQIMNPHCLIASKPASAVVQQQTSTLSAQSNSDSTQHQEQVS</sequence>
<dbReference type="InterPro" id="IPR006094">
    <property type="entry name" value="Oxid_FAD_bind_N"/>
</dbReference>
<dbReference type="Gene3D" id="3.30.300.330">
    <property type="match status" value="1"/>
</dbReference>
<evidence type="ECO:0000256" key="5">
    <source>
        <dbReference type="PIRSR" id="PIRSR625650-2"/>
    </source>
</evidence>
<evidence type="ECO:0000256" key="6">
    <source>
        <dbReference type="PIRSR" id="PIRSR625650-3"/>
    </source>
</evidence>
<dbReference type="InterPro" id="IPR036318">
    <property type="entry name" value="FAD-bd_PCMH-like_sf"/>
</dbReference>
<name>A0A1K9ZES1_9GAMM</name>
<feature type="binding site" evidence="6">
    <location>
        <begin position="197"/>
        <end position="200"/>
    </location>
    <ligand>
        <name>FAD</name>
        <dbReference type="ChEBI" id="CHEBI:57692"/>
    </ligand>
</feature>
<reference evidence="10 11" key="1">
    <citation type="submission" date="2016-11" db="EMBL/GenBank/DDBJ databases">
        <authorList>
            <person name="Jaros S."/>
            <person name="Januszkiewicz K."/>
            <person name="Wedrychowicz H."/>
        </authorList>
    </citation>
    <scope>NUCLEOTIDE SEQUENCE [LARGE SCALE GENOMIC DNA]</scope>
    <source>
        <strain evidence="10">NVI 5450</strain>
    </source>
</reference>
<dbReference type="InterPro" id="IPR016166">
    <property type="entry name" value="FAD-bd_PCMH"/>
</dbReference>
<dbReference type="PANTHER" id="PTHR46568">
    <property type="entry name" value="ALKYLDIHYDROXYACETONEPHOSPHATE SYNTHASE, PEROXISOMAL"/>
    <property type="match status" value="1"/>
</dbReference>
<dbReference type="InterPro" id="IPR025650">
    <property type="entry name" value="Alkyl-DHAP_Synthase"/>
</dbReference>
<evidence type="ECO:0000313" key="11">
    <source>
        <dbReference type="Proteomes" id="UP000183794"/>
    </source>
</evidence>
<dbReference type="Gene3D" id="3.30.70.3450">
    <property type="match status" value="1"/>
</dbReference>
<dbReference type="Gene3D" id="1.10.45.10">
    <property type="entry name" value="Vanillyl-alcohol Oxidase, Chain A, domain 4"/>
    <property type="match status" value="1"/>
</dbReference>
<evidence type="ECO:0000256" key="2">
    <source>
        <dbReference type="ARBA" id="ARBA00022630"/>
    </source>
</evidence>
<gene>
    <name evidence="10" type="ORF">NVI5450_2381</name>
</gene>
<dbReference type="InterPro" id="IPR004113">
    <property type="entry name" value="FAD-bd_oxidored_4_C"/>
</dbReference>
<dbReference type="PROSITE" id="PS51387">
    <property type="entry name" value="FAD_PCMH"/>
    <property type="match status" value="1"/>
</dbReference>
<dbReference type="InterPro" id="IPR016167">
    <property type="entry name" value="FAD-bd_PCMH_sub1"/>
</dbReference>
<dbReference type="InterPro" id="IPR016164">
    <property type="entry name" value="FAD-linked_Oxase-like_C"/>
</dbReference>
<feature type="region of interest" description="Disordered" evidence="8">
    <location>
        <begin position="544"/>
        <end position="565"/>
    </location>
</feature>
<evidence type="ECO:0000259" key="9">
    <source>
        <dbReference type="PROSITE" id="PS51387"/>
    </source>
</evidence>
<evidence type="ECO:0000256" key="4">
    <source>
        <dbReference type="PIRSR" id="PIRSR625650-1"/>
    </source>
</evidence>
<comment type="cofactor">
    <cofactor evidence="6">
        <name>FAD</name>
        <dbReference type="ChEBI" id="CHEBI:57692"/>
    </cofactor>
</comment>
<evidence type="ECO:0000256" key="1">
    <source>
        <dbReference type="ARBA" id="ARBA00008000"/>
    </source>
</evidence>
<feature type="binding site" evidence="5">
    <location>
        <position position="387"/>
    </location>
    <ligand>
        <name>substrate</name>
    </ligand>
</feature>
<keyword evidence="2" id="KW-0285">Flavoprotein</keyword>
<dbReference type="InterPro" id="IPR016171">
    <property type="entry name" value="Vanillyl_alc_oxidase_C-sub2"/>
</dbReference>
<dbReference type="RefSeq" id="WP_075497326.1">
    <property type="nucleotide sequence ID" value="NZ_CAWRBC010000084.1"/>
</dbReference>
<dbReference type="Gene3D" id="3.30.43.10">
    <property type="entry name" value="Uridine Diphospho-n-acetylenolpyruvylglucosamine Reductase, domain 2"/>
    <property type="match status" value="1"/>
</dbReference>
<dbReference type="PANTHER" id="PTHR46568:SF1">
    <property type="entry name" value="ALKYLDIHYDROXYACETONEPHOSPHATE SYNTHASE, PEROXISOMAL"/>
    <property type="match status" value="1"/>
</dbReference>
<keyword evidence="3 6" id="KW-0274">FAD</keyword>
<evidence type="ECO:0000256" key="7">
    <source>
        <dbReference type="PIRSR" id="PIRSR625650-4"/>
    </source>
</evidence>
<feature type="site" description="Important for enzyme activity" evidence="7">
    <location>
        <position position="299"/>
    </location>
</feature>
<dbReference type="EMBL" id="FPLD01000065">
    <property type="protein sequence ID" value="SGZ01055.1"/>
    <property type="molecule type" value="Genomic_DNA"/>
</dbReference>
<accession>A0A1K9ZES1</accession>
<dbReference type="OrthoDB" id="9811557at2"/>
<evidence type="ECO:0000313" key="10">
    <source>
        <dbReference type="EMBL" id="SGZ01055.1"/>
    </source>
</evidence>
<dbReference type="GO" id="GO:0008609">
    <property type="term" value="F:alkylglycerone-phosphate synthase activity"/>
    <property type="evidence" value="ECO:0007669"/>
    <property type="project" value="InterPro"/>
</dbReference>
<evidence type="ECO:0000256" key="3">
    <source>
        <dbReference type="ARBA" id="ARBA00022827"/>
    </source>
</evidence>
<comment type="similarity">
    <text evidence="1">Belongs to the FAD-binding oxidoreductase/transferase type 4 family.</text>
</comment>
<dbReference type="SUPFAM" id="SSF56176">
    <property type="entry name" value="FAD-binding/transporter-associated domain-like"/>
    <property type="match status" value="1"/>
</dbReference>
<feature type="binding site" evidence="6">
    <location>
        <begin position="116"/>
        <end position="122"/>
    </location>
    <ligand>
        <name>FAD</name>
        <dbReference type="ChEBI" id="CHEBI:57692"/>
    </ligand>
</feature>
<evidence type="ECO:0000256" key="8">
    <source>
        <dbReference type="SAM" id="MobiDB-lite"/>
    </source>
</evidence>
<organism evidence="10 11">
    <name type="scientific">Moritella viscosa</name>
    <dbReference type="NCBI Taxonomy" id="80854"/>
    <lineage>
        <taxon>Bacteria</taxon>
        <taxon>Pseudomonadati</taxon>
        <taxon>Pseudomonadota</taxon>
        <taxon>Gammaproteobacteria</taxon>
        <taxon>Alteromonadales</taxon>
        <taxon>Moritellaceae</taxon>
        <taxon>Moritella</taxon>
    </lineage>
</organism>
<feature type="active site" description="Proton donor/acceptor" evidence="4">
    <location>
        <position position="452"/>
    </location>
</feature>
<dbReference type="Proteomes" id="UP000183794">
    <property type="component" value="Unassembled WGS sequence"/>
</dbReference>
<proteinExistence type="inferred from homology"/>
<protein>
    <recommendedName>
        <fullName evidence="9">FAD-binding PCMH-type domain-containing protein</fullName>
    </recommendedName>
</protein>
<dbReference type="SUPFAM" id="SSF55103">
    <property type="entry name" value="FAD-linked oxidases, C-terminal domain"/>
    <property type="match status" value="1"/>
</dbReference>
<feature type="domain" description="FAD-binding PCMH-type" evidence="9">
    <location>
        <begin position="79"/>
        <end position="264"/>
    </location>
</feature>
<dbReference type="Gene3D" id="3.30.465.10">
    <property type="match status" value="1"/>
</dbReference>
<dbReference type="Pfam" id="PF01565">
    <property type="entry name" value="FAD_binding_4"/>
    <property type="match status" value="1"/>
</dbReference>
<dbReference type="GO" id="GO:0071949">
    <property type="term" value="F:FAD binding"/>
    <property type="evidence" value="ECO:0007669"/>
    <property type="project" value="InterPro"/>
</dbReference>